<dbReference type="Pfam" id="PF01957">
    <property type="entry name" value="NfeD"/>
    <property type="match status" value="1"/>
</dbReference>
<evidence type="ECO:0000313" key="8">
    <source>
        <dbReference type="Proteomes" id="UP000188820"/>
    </source>
</evidence>
<dbReference type="InterPro" id="IPR002810">
    <property type="entry name" value="NfeD-like_C"/>
</dbReference>
<evidence type="ECO:0000256" key="2">
    <source>
        <dbReference type="ARBA" id="ARBA00022692"/>
    </source>
</evidence>
<sequence length="150" mass="17074">MDWLTTWTMWHWLGVGFLLLIAEVILPGVFFLWWGLAAIIVSAVMKFFPGLNLVNLVICYAVLSGFLSLIWWKYQHSKDNQDQSKTTLNQLDHAMLGKKGIVKEITVNDIGRGAFGDTTWRIQGENLNINDLIEVVDVRGITLIVKTIDR</sequence>
<reference evidence="7 8" key="1">
    <citation type="submission" date="2016-10" db="EMBL/GenBank/DDBJ databases">
        <title>Rodentibacter gen. nov. and new species.</title>
        <authorList>
            <person name="Christensen H."/>
        </authorList>
    </citation>
    <scope>NUCLEOTIDE SEQUENCE [LARGE SCALE GENOMIC DNA]</scope>
    <source>
        <strain evidence="7 8">1998236014</strain>
    </source>
</reference>
<keyword evidence="4 5" id="KW-0472">Membrane</keyword>
<dbReference type="EMBL" id="MLAA01000010">
    <property type="protein sequence ID" value="OOF70528.1"/>
    <property type="molecule type" value="Genomic_DNA"/>
</dbReference>
<evidence type="ECO:0000259" key="6">
    <source>
        <dbReference type="Pfam" id="PF01957"/>
    </source>
</evidence>
<keyword evidence="3 5" id="KW-1133">Transmembrane helix</keyword>
<comment type="caution">
    <text evidence="7">The sequence shown here is derived from an EMBL/GenBank/DDBJ whole genome shotgun (WGS) entry which is preliminary data.</text>
</comment>
<keyword evidence="8" id="KW-1185">Reference proteome</keyword>
<accession>A0ABX3KZM6</accession>
<feature type="transmembrane region" description="Helical" evidence="5">
    <location>
        <begin position="12"/>
        <end position="41"/>
    </location>
</feature>
<evidence type="ECO:0000313" key="7">
    <source>
        <dbReference type="EMBL" id="OOF70528.1"/>
    </source>
</evidence>
<protein>
    <recommendedName>
        <fullName evidence="6">NfeD-like C-terminal domain-containing protein</fullName>
    </recommendedName>
</protein>
<feature type="transmembrane region" description="Helical" evidence="5">
    <location>
        <begin position="53"/>
        <end position="72"/>
    </location>
</feature>
<proteinExistence type="predicted"/>
<feature type="domain" description="NfeD-like C-terminal" evidence="6">
    <location>
        <begin position="93"/>
        <end position="146"/>
    </location>
</feature>
<organism evidence="7 8">
    <name type="scientific">Rodentibacter caecimuris</name>
    <dbReference type="NCBI Taxonomy" id="1796644"/>
    <lineage>
        <taxon>Bacteria</taxon>
        <taxon>Pseudomonadati</taxon>
        <taxon>Pseudomonadota</taxon>
        <taxon>Gammaproteobacteria</taxon>
        <taxon>Pasteurellales</taxon>
        <taxon>Pasteurellaceae</taxon>
        <taxon>Rodentibacter</taxon>
    </lineage>
</organism>
<dbReference type="InterPro" id="IPR052165">
    <property type="entry name" value="Membrane_assoc_protease"/>
</dbReference>
<comment type="subcellular location">
    <subcellularLocation>
        <location evidence="1">Membrane</location>
        <topology evidence="1">Multi-pass membrane protein</topology>
    </subcellularLocation>
</comment>
<gene>
    <name evidence="7" type="ORF">BKG89_03425</name>
</gene>
<dbReference type="PANTHER" id="PTHR33507">
    <property type="entry name" value="INNER MEMBRANE PROTEIN YBBJ"/>
    <property type="match status" value="1"/>
</dbReference>
<evidence type="ECO:0000256" key="5">
    <source>
        <dbReference type="SAM" id="Phobius"/>
    </source>
</evidence>
<evidence type="ECO:0000256" key="1">
    <source>
        <dbReference type="ARBA" id="ARBA00004141"/>
    </source>
</evidence>
<dbReference type="Proteomes" id="UP000188820">
    <property type="component" value="Unassembled WGS sequence"/>
</dbReference>
<dbReference type="RefSeq" id="WP_077462789.1">
    <property type="nucleotide sequence ID" value="NZ_MLAA01000010.1"/>
</dbReference>
<dbReference type="InterPro" id="IPR012340">
    <property type="entry name" value="NA-bd_OB-fold"/>
</dbReference>
<evidence type="ECO:0000256" key="3">
    <source>
        <dbReference type="ARBA" id="ARBA00022989"/>
    </source>
</evidence>
<evidence type="ECO:0000256" key="4">
    <source>
        <dbReference type="ARBA" id="ARBA00023136"/>
    </source>
</evidence>
<name>A0ABX3KZM6_9PAST</name>
<dbReference type="Gene3D" id="2.40.50.140">
    <property type="entry name" value="Nucleic acid-binding proteins"/>
    <property type="match status" value="1"/>
</dbReference>
<keyword evidence="2 5" id="KW-0812">Transmembrane</keyword>
<dbReference type="PANTHER" id="PTHR33507:SF3">
    <property type="entry name" value="INNER MEMBRANE PROTEIN YBBJ"/>
    <property type="match status" value="1"/>
</dbReference>